<protein>
    <submittedName>
        <fullName evidence="2">Stathmin</fullName>
    </submittedName>
</protein>
<reference evidence="2" key="1">
    <citation type="submission" date="2017-02" db="UniProtKB">
        <authorList>
            <consortium name="WormBaseParasite"/>
        </authorList>
    </citation>
    <scope>IDENTIFICATION</scope>
</reference>
<keyword evidence="1" id="KW-1185">Reference proteome</keyword>
<dbReference type="WBParaSite" id="SMUV_0000744401-mRNA-1">
    <property type="protein sequence ID" value="SMUV_0000744401-mRNA-1"/>
    <property type="gene ID" value="SMUV_0000744401"/>
</dbReference>
<dbReference type="AlphaFoldDB" id="A0A0N5ARQ1"/>
<accession>A0A0N5ARQ1</accession>
<proteinExistence type="predicted"/>
<evidence type="ECO:0000313" key="2">
    <source>
        <dbReference type="WBParaSite" id="SMUV_0000744401-mRNA-1"/>
    </source>
</evidence>
<name>A0A0N5ARQ1_9BILA</name>
<organism evidence="1 2">
    <name type="scientific">Syphacia muris</name>
    <dbReference type="NCBI Taxonomy" id="451379"/>
    <lineage>
        <taxon>Eukaryota</taxon>
        <taxon>Metazoa</taxon>
        <taxon>Ecdysozoa</taxon>
        <taxon>Nematoda</taxon>
        <taxon>Chromadorea</taxon>
        <taxon>Rhabditida</taxon>
        <taxon>Spirurina</taxon>
        <taxon>Oxyuridomorpha</taxon>
        <taxon>Oxyuroidea</taxon>
        <taxon>Oxyuridae</taxon>
        <taxon>Syphacia</taxon>
    </lineage>
</organism>
<dbReference type="Proteomes" id="UP000046393">
    <property type="component" value="Unplaced"/>
</dbReference>
<sequence>MDPNYCRPNQTCPVPLREDFWEVLVGRESQETNVTNPVPNADVVAEVGRIMTENSSFINKVALKEIAPTATNVEGNQYSNLIDLSFDQNKLLQEEEEKRKRQREKVLAKLLK</sequence>
<evidence type="ECO:0000313" key="1">
    <source>
        <dbReference type="Proteomes" id="UP000046393"/>
    </source>
</evidence>